<comment type="caution">
    <text evidence="4">The sequence shown here is derived from an EMBL/GenBank/DDBJ whole genome shotgun (WGS) entry which is preliminary data.</text>
</comment>
<evidence type="ECO:0000313" key="5">
    <source>
        <dbReference type="Proteomes" id="UP001152087"/>
    </source>
</evidence>
<dbReference type="Proteomes" id="UP001152087">
    <property type="component" value="Unassembled WGS sequence"/>
</dbReference>
<keyword evidence="1" id="KW-0862">Zinc</keyword>
<evidence type="ECO:0000259" key="3">
    <source>
        <dbReference type="PROSITE" id="PS50157"/>
    </source>
</evidence>
<feature type="region of interest" description="Disordered" evidence="2">
    <location>
        <begin position="318"/>
        <end position="344"/>
    </location>
</feature>
<keyword evidence="1" id="KW-0479">Metal-binding</keyword>
<name>A0A9W8RBY5_9HYPO</name>
<dbReference type="InterPro" id="IPR013087">
    <property type="entry name" value="Znf_C2H2_type"/>
</dbReference>
<dbReference type="Gene3D" id="3.30.160.60">
    <property type="entry name" value="Classic Zinc Finger"/>
    <property type="match status" value="2"/>
</dbReference>
<feature type="compositionally biased region" description="Polar residues" evidence="2">
    <location>
        <begin position="701"/>
        <end position="723"/>
    </location>
</feature>
<dbReference type="Pfam" id="PF00096">
    <property type="entry name" value="zf-C2H2"/>
    <property type="match status" value="1"/>
</dbReference>
<dbReference type="EMBL" id="JAOQAV010000009">
    <property type="protein sequence ID" value="KAJ4191404.1"/>
    <property type="molecule type" value="Genomic_DNA"/>
</dbReference>
<dbReference type="PANTHER" id="PTHR35391">
    <property type="entry name" value="C2H2-TYPE DOMAIN-CONTAINING PROTEIN-RELATED"/>
    <property type="match status" value="1"/>
</dbReference>
<feature type="region of interest" description="Disordered" evidence="2">
    <location>
        <begin position="1"/>
        <end position="43"/>
    </location>
</feature>
<sequence>MNNYNPSLGRGRGVNNSSQAPQQSSILSPFPQSRPQAGVPSHWNWGNAPWSHLAFSGTSNDSQTHQQILGASGFEFPGQNYRNKPISECETLPDSTYGSGLTQSNANISSYGEDPDPESNAEAQLVGRDLQSLQLQTQSAADDSPFSPWNRPHPPASIATAPVKGERLHPCTKCSKQCRTKSELRKHMLKHTLPYHCDVRGCSRDKGFTSRNDLDRHKRTVHADRSVAGRFFVCTLDGCAKKKHKVWPRADNFRCHLSRVHGKQYRADDDLTEYVYRSPPPSQDLQGVGGSAMDYMPSQGSHFALPPSSEIMMPPAFRDPYNEESRRRALQLQTNNESLPRISTSISFDRDSSNLAPVQEGDGLCIAPGYLNGAASNTGISLSPTGWQPSNPSEQNLSGGSQSAFGSEPQGTAPSMTMEDTSRDNQSDIGVSGTQSSNTEDQEPEQPDVRMTDADDTPAATSTPRGQAAKDSSSPSRESVKAVLDKIPKDWIENYLKVKDGSAGSKDDASKEDTAVGKGQNQMHKCPECIKAFPRQCELKKHLKRHSKPYGCTFPNCRKVFGSKNDWKRHESIQHYQLETWNCDHPKPNSTEVCGKVCHRRESFRNHLTKEHAISDSAAIEEKLDCCRKGRHCDVKFWCGFCVEIIEITEAENAWAKRCDHIDDHFCGRGQLMKRISEWKHEDPKDNEASPTRETEPDSPPQSSASNTGPRSPNSSTPTAEAKKSTPTQYFWVCCNCSEYHNYTSRTTNPCFGCNHNRCTGCKISGVSVNDERLALG</sequence>
<keyword evidence="5" id="KW-1185">Reference proteome</keyword>
<feature type="compositionally biased region" description="Basic and acidic residues" evidence="2">
    <location>
        <begin position="500"/>
        <end position="515"/>
    </location>
</feature>
<dbReference type="AlphaFoldDB" id="A0A9W8RBY5"/>
<feature type="region of interest" description="Disordered" evidence="2">
    <location>
        <begin position="678"/>
        <end position="723"/>
    </location>
</feature>
<protein>
    <recommendedName>
        <fullName evidence="3">C2H2-type domain-containing protein</fullName>
    </recommendedName>
</protein>
<feature type="region of interest" description="Disordered" evidence="2">
    <location>
        <begin position="79"/>
        <end position="122"/>
    </location>
</feature>
<keyword evidence="1" id="KW-0863">Zinc-finger</keyword>
<dbReference type="InterPro" id="IPR036236">
    <property type="entry name" value="Znf_C2H2_sf"/>
</dbReference>
<dbReference type="PROSITE" id="PS50157">
    <property type="entry name" value="ZINC_FINGER_C2H2_2"/>
    <property type="match status" value="3"/>
</dbReference>
<dbReference type="PROSITE" id="PS00028">
    <property type="entry name" value="ZINC_FINGER_C2H2_1"/>
    <property type="match status" value="3"/>
</dbReference>
<feature type="compositionally biased region" description="Polar residues" evidence="2">
    <location>
        <begin position="14"/>
        <end position="35"/>
    </location>
</feature>
<accession>A0A9W8RBY5</accession>
<evidence type="ECO:0000256" key="1">
    <source>
        <dbReference type="PROSITE-ProRule" id="PRU00042"/>
    </source>
</evidence>
<feature type="domain" description="C2H2-type" evidence="3">
    <location>
        <begin position="169"/>
        <end position="192"/>
    </location>
</feature>
<feature type="region of interest" description="Disordered" evidence="2">
    <location>
        <begin position="500"/>
        <end position="520"/>
    </location>
</feature>
<evidence type="ECO:0000313" key="4">
    <source>
        <dbReference type="EMBL" id="KAJ4191404.1"/>
    </source>
</evidence>
<evidence type="ECO:0000256" key="2">
    <source>
        <dbReference type="SAM" id="MobiDB-lite"/>
    </source>
</evidence>
<feature type="compositionally biased region" description="Polar residues" evidence="2">
    <location>
        <begin position="462"/>
        <end position="477"/>
    </location>
</feature>
<feature type="compositionally biased region" description="Basic and acidic residues" evidence="2">
    <location>
        <begin position="678"/>
        <end position="696"/>
    </location>
</feature>
<feature type="compositionally biased region" description="Polar residues" evidence="2">
    <location>
        <begin position="331"/>
        <end position="344"/>
    </location>
</feature>
<feature type="region of interest" description="Disordered" evidence="2">
    <location>
        <begin position="381"/>
        <end position="481"/>
    </location>
</feature>
<dbReference type="PANTHER" id="PTHR35391:SF3">
    <property type="entry name" value="FINGER DOMAIN PROTEIN, PUTATIVE (AFU_ORTHOLOGUE AFUA_8G04300)-RELATED"/>
    <property type="match status" value="1"/>
</dbReference>
<reference evidence="4" key="1">
    <citation type="submission" date="2022-09" db="EMBL/GenBank/DDBJ databases">
        <title>Fusarium specimens isolated from Avocado Roots.</title>
        <authorList>
            <person name="Stajich J."/>
            <person name="Roper C."/>
            <person name="Heimlech-Rivalta G."/>
        </authorList>
    </citation>
    <scope>NUCLEOTIDE SEQUENCE</scope>
    <source>
        <strain evidence="4">A02</strain>
    </source>
</reference>
<proteinExistence type="predicted"/>
<feature type="compositionally biased region" description="Polar residues" evidence="2">
    <location>
        <begin position="427"/>
        <end position="439"/>
    </location>
</feature>
<dbReference type="SUPFAM" id="SSF57667">
    <property type="entry name" value="beta-beta-alpha zinc fingers"/>
    <property type="match status" value="2"/>
</dbReference>
<feature type="compositionally biased region" description="Polar residues" evidence="2">
    <location>
        <begin position="93"/>
        <end position="110"/>
    </location>
</feature>
<feature type="domain" description="C2H2-type" evidence="3">
    <location>
        <begin position="550"/>
        <end position="580"/>
    </location>
</feature>
<feature type="domain" description="C2H2-type" evidence="3">
    <location>
        <begin position="524"/>
        <end position="551"/>
    </location>
</feature>
<dbReference type="GO" id="GO:0008270">
    <property type="term" value="F:zinc ion binding"/>
    <property type="evidence" value="ECO:0007669"/>
    <property type="project" value="UniProtKB-KW"/>
</dbReference>
<gene>
    <name evidence="4" type="ORF">NW755_004590</name>
</gene>
<dbReference type="SMART" id="SM00355">
    <property type="entry name" value="ZnF_C2H2"/>
    <property type="match status" value="6"/>
</dbReference>
<feature type="compositionally biased region" description="Polar residues" evidence="2">
    <location>
        <begin position="381"/>
        <end position="419"/>
    </location>
</feature>
<organism evidence="4 5">
    <name type="scientific">Fusarium falciforme</name>
    <dbReference type="NCBI Taxonomy" id="195108"/>
    <lineage>
        <taxon>Eukaryota</taxon>
        <taxon>Fungi</taxon>
        <taxon>Dikarya</taxon>
        <taxon>Ascomycota</taxon>
        <taxon>Pezizomycotina</taxon>
        <taxon>Sordariomycetes</taxon>
        <taxon>Hypocreomycetidae</taxon>
        <taxon>Hypocreales</taxon>
        <taxon>Nectriaceae</taxon>
        <taxon>Fusarium</taxon>
        <taxon>Fusarium solani species complex</taxon>
    </lineage>
</organism>